<proteinExistence type="predicted"/>
<dbReference type="EMBL" id="JANPWB010000001">
    <property type="protein sequence ID" value="KAJ1216376.1"/>
    <property type="molecule type" value="Genomic_DNA"/>
</dbReference>
<feature type="transmembrane region" description="Helical" evidence="1">
    <location>
        <begin position="20"/>
        <end position="37"/>
    </location>
</feature>
<accession>A0AAV7WUI7</accession>
<keyword evidence="1" id="KW-1133">Transmembrane helix</keyword>
<comment type="caution">
    <text evidence="2">The sequence shown here is derived from an EMBL/GenBank/DDBJ whole genome shotgun (WGS) entry which is preliminary data.</text>
</comment>
<evidence type="ECO:0000313" key="3">
    <source>
        <dbReference type="Proteomes" id="UP001066276"/>
    </source>
</evidence>
<protein>
    <submittedName>
        <fullName evidence="2">Uncharacterized protein</fullName>
    </submittedName>
</protein>
<organism evidence="2 3">
    <name type="scientific">Pleurodeles waltl</name>
    <name type="common">Iberian ribbed newt</name>
    <dbReference type="NCBI Taxonomy" id="8319"/>
    <lineage>
        <taxon>Eukaryota</taxon>
        <taxon>Metazoa</taxon>
        <taxon>Chordata</taxon>
        <taxon>Craniata</taxon>
        <taxon>Vertebrata</taxon>
        <taxon>Euteleostomi</taxon>
        <taxon>Amphibia</taxon>
        <taxon>Batrachia</taxon>
        <taxon>Caudata</taxon>
        <taxon>Salamandroidea</taxon>
        <taxon>Salamandridae</taxon>
        <taxon>Pleurodelinae</taxon>
        <taxon>Pleurodeles</taxon>
    </lineage>
</organism>
<keyword evidence="1" id="KW-0472">Membrane</keyword>
<evidence type="ECO:0000313" key="2">
    <source>
        <dbReference type="EMBL" id="KAJ1216376.1"/>
    </source>
</evidence>
<sequence>MLALLPPIHPPGRWDEGRAAVFGFLLLVLAPSPSLLLHKARRSPLLCPLHISAVQPRDVLSPLVLSLPTVSFPEHVPIWV</sequence>
<reference evidence="2" key="1">
    <citation type="journal article" date="2022" name="bioRxiv">
        <title>Sequencing and chromosome-scale assembly of the giantPleurodeles waltlgenome.</title>
        <authorList>
            <person name="Brown T."/>
            <person name="Elewa A."/>
            <person name="Iarovenko S."/>
            <person name="Subramanian E."/>
            <person name="Araus A.J."/>
            <person name="Petzold A."/>
            <person name="Susuki M."/>
            <person name="Suzuki K.-i.T."/>
            <person name="Hayashi T."/>
            <person name="Toyoda A."/>
            <person name="Oliveira C."/>
            <person name="Osipova E."/>
            <person name="Leigh N.D."/>
            <person name="Simon A."/>
            <person name="Yun M.H."/>
        </authorList>
    </citation>
    <scope>NUCLEOTIDE SEQUENCE</scope>
    <source>
        <strain evidence="2">20211129_DDA</strain>
        <tissue evidence="2">Liver</tissue>
    </source>
</reference>
<dbReference type="Proteomes" id="UP001066276">
    <property type="component" value="Chromosome 1_1"/>
</dbReference>
<gene>
    <name evidence="2" type="ORF">NDU88_003978</name>
</gene>
<name>A0AAV7WUI7_PLEWA</name>
<dbReference type="AlphaFoldDB" id="A0AAV7WUI7"/>
<keyword evidence="3" id="KW-1185">Reference proteome</keyword>
<evidence type="ECO:0000256" key="1">
    <source>
        <dbReference type="SAM" id="Phobius"/>
    </source>
</evidence>
<keyword evidence="1" id="KW-0812">Transmembrane</keyword>